<dbReference type="GO" id="GO:0030170">
    <property type="term" value="F:pyridoxal phosphate binding"/>
    <property type="evidence" value="ECO:0007669"/>
    <property type="project" value="InterPro"/>
</dbReference>
<gene>
    <name evidence="3" type="ORF">N7335_04585</name>
</gene>
<dbReference type="PANTHER" id="PTHR30212:SF2">
    <property type="entry name" value="PROTEIN YIIM"/>
    <property type="match status" value="1"/>
</dbReference>
<dbReference type="Gene3D" id="2.40.33.20">
    <property type="entry name" value="PK beta-barrel domain-like"/>
    <property type="match status" value="1"/>
</dbReference>
<evidence type="ECO:0000313" key="4">
    <source>
        <dbReference type="Proteomes" id="UP001158076"/>
    </source>
</evidence>
<dbReference type="RefSeq" id="WP_014597337.1">
    <property type="nucleotide sequence ID" value="NZ_JAAMQV010000004.1"/>
</dbReference>
<comment type="caution">
    <text evidence="3">The sequence shown here is derived from an EMBL/GenBank/DDBJ whole genome shotgun (WGS) entry which is preliminary data.</text>
</comment>
<dbReference type="InterPro" id="IPR011037">
    <property type="entry name" value="Pyrv_Knase-like_insert_dom_sf"/>
</dbReference>
<dbReference type="InterPro" id="IPR005302">
    <property type="entry name" value="MoCF_Sase_C"/>
</dbReference>
<dbReference type="AlphaFoldDB" id="A0A4S2BFG3"/>
<reference evidence="3" key="1">
    <citation type="submission" date="2022-09" db="EMBL/GenBank/DDBJ databases">
        <title>Intensive care unit water sources are persistently colonized with multi-drug resistant bacteria and are the site of extensive horizontal gene transfer of antibiotic resistance genes.</title>
        <authorList>
            <person name="Diorio-Toth L."/>
        </authorList>
    </citation>
    <scope>NUCLEOTIDE SEQUENCE</scope>
    <source>
        <strain evidence="3">GD04147</strain>
    </source>
</reference>
<evidence type="ECO:0000259" key="2">
    <source>
        <dbReference type="PROSITE" id="PS51340"/>
    </source>
</evidence>
<organism evidence="3 4">
    <name type="scientific">Stutzerimonas stutzeri</name>
    <name type="common">Pseudomonas stutzeri</name>
    <dbReference type="NCBI Taxonomy" id="316"/>
    <lineage>
        <taxon>Bacteria</taxon>
        <taxon>Pseudomonadati</taxon>
        <taxon>Pseudomonadota</taxon>
        <taxon>Gammaproteobacteria</taxon>
        <taxon>Pseudomonadales</taxon>
        <taxon>Pseudomonadaceae</taxon>
        <taxon>Stutzerimonas</taxon>
    </lineage>
</organism>
<dbReference type="GO" id="GO:0030151">
    <property type="term" value="F:molybdenum ion binding"/>
    <property type="evidence" value="ECO:0007669"/>
    <property type="project" value="InterPro"/>
</dbReference>
<dbReference type="EMBL" id="JAODZE010000003">
    <property type="protein sequence ID" value="MDH0145659.1"/>
    <property type="molecule type" value="Genomic_DNA"/>
</dbReference>
<feature type="domain" description="MOSC" evidence="2">
    <location>
        <begin position="29"/>
        <end position="166"/>
    </location>
</feature>
<feature type="region of interest" description="Disordered" evidence="1">
    <location>
        <begin position="24"/>
        <end position="48"/>
    </location>
</feature>
<dbReference type="SUPFAM" id="SSF50800">
    <property type="entry name" value="PK beta-barrel domain-like"/>
    <property type="match status" value="1"/>
</dbReference>
<evidence type="ECO:0000313" key="3">
    <source>
        <dbReference type="EMBL" id="MDH0145659.1"/>
    </source>
</evidence>
<dbReference type="Pfam" id="PF03475">
    <property type="entry name" value="YiiM_3-alpha"/>
    <property type="match status" value="1"/>
</dbReference>
<dbReference type="GO" id="GO:0003824">
    <property type="term" value="F:catalytic activity"/>
    <property type="evidence" value="ECO:0007669"/>
    <property type="project" value="InterPro"/>
</dbReference>
<dbReference type="Pfam" id="PF03473">
    <property type="entry name" value="MOSC"/>
    <property type="match status" value="1"/>
</dbReference>
<name>A0A4S2BFG3_STUST</name>
<dbReference type="Proteomes" id="UP001158076">
    <property type="component" value="Unassembled WGS sequence"/>
</dbReference>
<dbReference type="PANTHER" id="PTHR30212">
    <property type="entry name" value="PROTEIN YIIM"/>
    <property type="match status" value="1"/>
</dbReference>
<accession>A0A4S2BFG3</accession>
<dbReference type="PROSITE" id="PS51340">
    <property type="entry name" value="MOSC"/>
    <property type="match status" value="1"/>
</dbReference>
<protein>
    <submittedName>
        <fullName evidence="3">MOSC domain-containing protein</fullName>
    </submittedName>
</protein>
<proteinExistence type="predicted"/>
<sequence>MQLARIEQLLVGTAVPFTRPGSHSAIAKQPTAGPVAVGSEGLAGDEQGDRRVHGGVYKALHHYPFEHYHHWRAQLGHSPLLERPGAFGENISTTGLGEADLCLGDVLRCGNVLLQVAQTRQPCWKLNDRFGVQDMSLRVQRSGLCGWYYQVLEPGELQVGQALLLEQRAYPRWPLTRVMDVLYRRPLERADLLELAELPLVPNWRTLVERRLQNNAVEDWSKRLDGLANVEQPAG</sequence>
<evidence type="ECO:0000256" key="1">
    <source>
        <dbReference type="SAM" id="MobiDB-lite"/>
    </source>
</evidence>
<dbReference type="InterPro" id="IPR052353">
    <property type="entry name" value="Benzoxazolinone_Detox_Enz"/>
</dbReference>
<dbReference type="InterPro" id="IPR005163">
    <property type="entry name" value="Tri_helical_YiiM-like"/>
</dbReference>